<evidence type="ECO:0000313" key="3">
    <source>
        <dbReference type="EMBL" id="CAB9508191.1"/>
    </source>
</evidence>
<dbReference type="EMBL" id="CAICTM010000336">
    <property type="protein sequence ID" value="CAB9508191.1"/>
    <property type="molecule type" value="Genomic_DNA"/>
</dbReference>
<gene>
    <name evidence="3" type="ORF">SEMRO_337_G120520.1</name>
</gene>
<dbReference type="AlphaFoldDB" id="A0A9N8DT62"/>
<feature type="compositionally biased region" description="Polar residues" evidence="1">
    <location>
        <begin position="242"/>
        <end position="251"/>
    </location>
</feature>
<feature type="region of interest" description="Disordered" evidence="1">
    <location>
        <begin position="157"/>
        <end position="184"/>
    </location>
</feature>
<dbReference type="InterPro" id="IPR049227">
    <property type="entry name" value="DUF6824"/>
</dbReference>
<feature type="domain" description="DUF6824" evidence="2">
    <location>
        <begin position="45"/>
        <end position="131"/>
    </location>
</feature>
<sequence length="430" mass="47662">MDTMMATTTNMLRTPTQIIETTYNLYCNPKSKQRLAADFLPGPWDVICARGKKAHDHEGNVRLRAMVDQHQEEYGKCTSKHEKSKIVSYIVNTIRKEASYHNGGFVKNIDGIWYEVGDRAAKEKIGQTFRDMLHTKYSSSTKAKARVRVQRRVEEYNSAHPDAPVAAPSPPTTPTPQQPRQHPLERSNLPQAISIPLTIPSMRQVKETTTNMFRNSFTNPLKSSGKRLSGLLMKSDKTASEQSLLRGSVQTVDLPPNAVLPKDSIGDGDPWLRMSTEDMLRHSVQSVDMPDDAVVEELNGEDWMRMSGMSTDGLVLDQSNIAATNNKKRTMIHDQDIDEIVNAFMTVEQPQQSRERPYGVFSTSTKSNPFLQSITVGDLAASSGAHNGSSRNNPLLKSSTASSYMDMDLDGLFGSMGSMSLGNMNMAAAD</sequence>
<name>A0A9N8DT62_9STRA</name>
<protein>
    <submittedName>
        <fullName evidence="3">Nitrilase family, member 2</fullName>
    </submittedName>
</protein>
<feature type="region of interest" description="Disordered" evidence="1">
    <location>
        <begin position="242"/>
        <end position="267"/>
    </location>
</feature>
<keyword evidence="4" id="KW-1185">Reference proteome</keyword>
<proteinExistence type="predicted"/>
<comment type="caution">
    <text evidence="3">The sequence shown here is derived from an EMBL/GenBank/DDBJ whole genome shotgun (WGS) entry which is preliminary data.</text>
</comment>
<evidence type="ECO:0000313" key="4">
    <source>
        <dbReference type="Proteomes" id="UP001153069"/>
    </source>
</evidence>
<dbReference type="Proteomes" id="UP001153069">
    <property type="component" value="Unassembled WGS sequence"/>
</dbReference>
<evidence type="ECO:0000259" key="2">
    <source>
        <dbReference type="Pfam" id="PF20710"/>
    </source>
</evidence>
<organism evidence="3 4">
    <name type="scientific">Seminavis robusta</name>
    <dbReference type="NCBI Taxonomy" id="568900"/>
    <lineage>
        <taxon>Eukaryota</taxon>
        <taxon>Sar</taxon>
        <taxon>Stramenopiles</taxon>
        <taxon>Ochrophyta</taxon>
        <taxon>Bacillariophyta</taxon>
        <taxon>Bacillariophyceae</taxon>
        <taxon>Bacillariophycidae</taxon>
        <taxon>Naviculales</taxon>
        <taxon>Naviculaceae</taxon>
        <taxon>Seminavis</taxon>
    </lineage>
</organism>
<accession>A0A9N8DT62</accession>
<feature type="compositionally biased region" description="Pro residues" evidence="1">
    <location>
        <begin position="167"/>
        <end position="177"/>
    </location>
</feature>
<reference evidence="3" key="1">
    <citation type="submission" date="2020-06" db="EMBL/GenBank/DDBJ databases">
        <authorList>
            <consortium name="Plant Systems Biology data submission"/>
        </authorList>
    </citation>
    <scope>NUCLEOTIDE SEQUENCE</scope>
    <source>
        <strain evidence="3">D6</strain>
    </source>
</reference>
<dbReference type="Pfam" id="PF20710">
    <property type="entry name" value="DUF6824"/>
    <property type="match status" value="1"/>
</dbReference>
<evidence type="ECO:0000256" key="1">
    <source>
        <dbReference type="SAM" id="MobiDB-lite"/>
    </source>
</evidence>